<evidence type="ECO:0000313" key="3">
    <source>
        <dbReference type="EMBL" id="RNB78513.1"/>
    </source>
</evidence>
<dbReference type="Gene3D" id="1.10.10.2840">
    <property type="entry name" value="PucR C-terminal helix-turn-helix domain"/>
    <property type="match status" value="1"/>
</dbReference>
<feature type="domain" description="Purine catabolism PurC-like" evidence="1">
    <location>
        <begin position="44"/>
        <end position="164"/>
    </location>
</feature>
<dbReference type="InterPro" id="IPR025736">
    <property type="entry name" value="PucR_C-HTH_dom"/>
</dbReference>
<evidence type="ECO:0000259" key="2">
    <source>
        <dbReference type="Pfam" id="PF13556"/>
    </source>
</evidence>
<dbReference type="Pfam" id="PF13556">
    <property type="entry name" value="HTH_30"/>
    <property type="match status" value="1"/>
</dbReference>
<keyword evidence="4" id="KW-1185">Reference proteome</keyword>
<comment type="caution">
    <text evidence="3">The sequence shown here is derived from an EMBL/GenBank/DDBJ whole genome shotgun (WGS) entry which is preliminary data.</text>
</comment>
<gene>
    <name evidence="3" type="ORF">EDM56_30410</name>
</gene>
<dbReference type="RefSeq" id="WP_122921682.1">
    <property type="nucleotide sequence ID" value="NZ_RHHQ01000033.1"/>
</dbReference>
<evidence type="ECO:0000313" key="4">
    <source>
        <dbReference type="Proteomes" id="UP000271031"/>
    </source>
</evidence>
<evidence type="ECO:0000259" key="1">
    <source>
        <dbReference type="Pfam" id="PF07905"/>
    </source>
</evidence>
<dbReference type="EMBL" id="RHHQ01000033">
    <property type="protein sequence ID" value="RNB78513.1"/>
    <property type="molecule type" value="Genomic_DNA"/>
</dbReference>
<accession>A0A3M8CS68</accession>
<protein>
    <submittedName>
        <fullName evidence="3">PucR family transcriptional regulator</fullName>
    </submittedName>
</protein>
<dbReference type="PANTHER" id="PTHR33744:SF16">
    <property type="entry name" value="CARBOHYDRATE DIACID REGULATOR"/>
    <property type="match status" value="1"/>
</dbReference>
<dbReference type="OrthoDB" id="154713at2"/>
<dbReference type="PANTHER" id="PTHR33744">
    <property type="entry name" value="CARBOHYDRATE DIACID REGULATOR"/>
    <property type="match status" value="1"/>
</dbReference>
<dbReference type="InterPro" id="IPR012914">
    <property type="entry name" value="PucR_dom"/>
</dbReference>
<dbReference type="AlphaFoldDB" id="A0A3M8CS68"/>
<reference evidence="3 4" key="1">
    <citation type="submission" date="2018-10" db="EMBL/GenBank/DDBJ databases">
        <title>Phylogenomics of Brevibacillus.</title>
        <authorList>
            <person name="Dunlap C."/>
        </authorList>
    </citation>
    <scope>NUCLEOTIDE SEQUENCE [LARGE SCALE GENOMIC DNA]</scope>
    <source>
        <strain evidence="3 4">JCM 15716</strain>
    </source>
</reference>
<feature type="domain" description="PucR C-terminal helix-turn-helix" evidence="2">
    <location>
        <begin position="352"/>
        <end position="410"/>
    </location>
</feature>
<sequence length="421" mass="47283">MIQRLISHRLSIDVTDYRIVQFSKGSKKKKHCEGSSMAVTVNDALTLAPFKEARILAGANGLDNVIKGVSISDNPSSEIDHAFSFDGYFFLSSFYFAGKSTSDMYEFLQTSLRTGGSGLCLIDAYVSGIPDEIRDFCDQSRFPVIMVDKYVPYADMISGIMQLIIFDQQTIVMENKITALTSGHLDEWQKAKMIQEINPQFKSHVTVIYCKPANRSAKSNAAILGTINRNPYMSALEYKGGLLLIISYAIAKTQSPQEKIDYVIETISDYYDDCVIGVSRTNNLLDCGTAINQAITAVNSKNIKKSHTIYYDNLGIVRLLELFHGHGELESFYIDILGPILEFDKKSNQPNLLETMICFIENGRDYRKTSKDLFLHDNTIRYRVTKVQELIGAKCSSNDFLEELSIAIKIYRLRQAENSGG</sequence>
<dbReference type="Pfam" id="PF07905">
    <property type="entry name" value="PucR"/>
    <property type="match status" value="1"/>
</dbReference>
<proteinExistence type="predicted"/>
<dbReference type="Proteomes" id="UP000271031">
    <property type="component" value="Unassembled WGS sequence"/>
</dbReference>
<organism evidence="3 4">
    <name type="scientific">Brevibacillus fluminis</name>
    <dbReference type="NCBI Taxonomy" id="511487"/>
    <lineage>
        <taxon>Bacteria</taxon>
        <taxon>Bacillati</taxon>
        <taxon>Bacillota</taxon>
        <taxon>Bacilli</taxon>
        <taxon>Bacillales</taxon>
        <taxon>Paenibacillaceae</taxon>
        <taxon>Brevibacillus</taxon>
    </lineage>
</organism>
<name>A0A3M8CS68_9BACL</name>
<dbReference type="InterPro" id="IPR051448">
    <property type="entry name" value="CdaR-like_regulators"/>
</dbReference>
<dbReference type="InterPro" id="IPR042070">
    <property type="entry name" value="PucR_C-HTH_sf"/>
</dbReference>